<dbReference type="InterPro" id="IPR001995">
    <property type="entry name" value="Peptidase_A2_cat"/>
</dbReference>
<feature type="repeat" description="ANK" evidence="2">
    <location>
        <begin position="822"/>
        <end position="854"/>
    </location>
</feature>
<dbReference type="PROSITE" id="PS00141">
    <property type="entry name" value="ASP_PROTEASE"/>
    <property type="match status" value="1"/>
</dbReference>
<dbReference type="InterPro" id="IPR036770">
    <property type="entry name" value="Ankyrin_rpt-contain_sf"/>
</dbReference>
<dbReference type="AlphaFoldDB" id="L2FH71"/>
<dbReference type="InterPro" id="IPR007111">
    <property type="entry name" value="NACHT_NTPase"/>
</dbReference>
<dbReference type="OrthoDB" id="194358at2759"/>
<dbReference type="EMBL" id="KB021136">
    <property type="protein sequence ID" value="ELA25530.1"/>
    <property type="molecule type" value="Genomic_DNA"/>
</dbReference>
<dbReference type="InterPro" id="IPR027417">
    <property type="entry name" value="P-loop_NTPase"/>
</dbReference>
<dbReference type="PROSITE" id="PS50175">
    <property type="entry name" value="ASP_PROT_RETROV"/>
    <property type="match status" value="1"/>
</dbReference>
<sequence>MSDPLSVAGSAVGIVSLGIQVTQTLYDYYNAFANAESDVAHILTKLESLLELLDSLNRQLKDRKYRSNDLHVLALVEKHVQECEDCIEDLRNHTEKFGDLQPKDTLAIAKALGRRLAYPFREKTLRRLEEDVAEVFSRMSSASQQLQLNDTSNIRNEVEEIKTLMDLVRASQVDNKVFEWLKAPDATIDFNEACKKKHPGTGLWFVQGPAYKSWLETPGSFLWLSGFAGCGKSVLCSTAIQYAFRHRRSNSQVAIAFFFFSFTDVGKQSVSAMLRSLVLQLFGQLNSGCNYVMRLRDTYRNSTPPDPVLIDCLLKLSRSFQDTYIMIDAIDESPRDEHREAVLETLLLLRHKPGLHLLVTSRDETDIRETLDPSSKQHVTMKNLSVDEDIARYISEHLHKTARLLKWSKEFARIENALTKRANGVFRWVECQFKALGSCPVSPHNLSKLLESLPKTLDETYERMLLGIPEHAQECSQRILTALCCAKRPLTVSEVIECAAIELEPEPALNPDRRLENAKAIEEACPGLVEVYTAPFKMSDSRTYVRIAHFSVQEYLESDRILHQKTVAQFHTGGHGGQVEMLNICLAVLNAEHKRLSDFISLIHDASGPLDEYAHSNWYMHFTEGKETPALIDRVLRLFQVSSSLRTIVFEHLRFDRGFNQLDLEEDNFEPLEFDVNDFGRLKLAGGTLVEDKTCVYLMTMLGFHSVLVRLLANDRTDVDRLVAGMTPLQQASSDGHDEIVRLLLEHGAGINLSGKHGNALSAAAKNRYMGTVQLLVNYNADVNAGGERFASALSAAAWGGNTDIVQHLLDHDADVNATGKSLASPLVSAVTKGHADVVQLLLDSGADVTALNSAGCALMAAAQHSRILIAKLLLEQGANVQCRHRGLEDTYHLNPLVIASGKGDLEAMKLLLEHGADPNAIRYHRHSTRQSMFISTPLLSALERGNVEAARLLLEHGADPNLKAQSRPRTRTDSRPLLQAIRCERNDTEMVELLLDYGANPYDNGSRGKDGAQRLARYLRKMKLRQLIQEHMTKYPEEECLAKSTKMNGSKEGSIDRTCE</sequence>
<feature type="repeat" description="ANK" evidence="2">
    <location>
        <begin position="937"/>
        <end position="966"/>
    </location>
</feature>
<dbReference type="PROSITE" id="PS50088">
    <property type="entry name" value="ANK_REPEAT"/>
    <property type="match status" value="6"/>
</dbReference>
<keyword evidence="1" id="KW-0677">Repeat</keyword>
<dbReference type="Gene3D" id="1.20.120.1020">
    <property type="entry name" value="Prion-inhibition and propagation, HeLo domain"/>
    <property type="match status" value="1"/>
</dbReference>
<protein>
    <submittedName>
        <fullName evidence="7">Ankyrin repeat and KH domain-containing protein 1</fullName>
    </submittedName>
    <submittedName>
        <fullName evidence="6">Ankyrin repeat protein</fullName>
    </submittedName>
</protein>
<feature type="domain" description="NACHT" evidence="5">
    <location>
        <begin position="220"/>
        <end position="362"/>
    </location>
</feature>
<evidence type="ECO:0000313" key="8">
    <source>
        <dbReference type="Proteomes" id="UP000011096"/>
    </source>
</evidence>
<feature type="domain" description="Peptidase A2" evidence="4">
    <location>
        <begin position="839"/>
        <end position="853"/>
    </location>
</feature>
<dbReference type="Gene3D" id="3.40.50.300">
    <property type="entry name" value="P-loop containing nucleotide triphosphate hydrolases"/>
    <property type="match status" value="1"/>
</dbReference>
<dbReference type="Pfam" id="PF24883">
    <property type="entry name" value="NPHP3_N"/>
    <property type="match status" value="1"/>
</dbReference>
<gene>
    <name evidence="7" type="primary">ANKHD1-2</name>
    <name evidence="6" type="ORF">CGGC5_1856</name>
    <name evidence="7" type="ORF">CGGC5_v001393</name>
</gene>
<organism evidence="6">
    <name type="scientific">Colletotrichum fructicola (strain Nara gc5)</name>
    <name type="common">Anthracnose fungus</name>
    <name type="synonym">Colletotrichum gloeosporioides (strain Nara gc5)</name>
    <dbReference type="NCBI Taxonomy" id="1213859"/>
    <lineage>
        <taxon>Eukaryota</taxon>
        <taxon>Fungi</taxon>
        <taxon>Dikarya</taxon>
        <taxon>Ascomycota</taxon>
        <taxon>Pezizomycotina</taxon>
        <taxon>Sordariomycetes</taxon>
        <taxon>Hypocreomycetidae</taxon>
        <taxon>Glomerellales</taxon>
        <taxon>Glomerellaceae</taxon>
        <taxon>Colletotrichum</taxon>
        <taxon>Colletotrichum gloeosporioides species complex</taxon>
    </lineage>
</organism>
<evidence type="ECO:0000256" key="3">
    <source>
        <dbReference type="SAM" id="Coils"/>
    </source>
</evidence>
<dbReference type="InterPro" id="IPR056884">
    <property type="entry name" value="NPHP3-like_N"/>
</dbReference>
<proteinExistence type="predicted"/>
<evidence type="ECO:0000256" key="1">
    <source>
        <dbReference type="ARBA" id="ARBA00022737"/>
    </source>
</evidence>
<dbReference type="EMBL" id="ANPB02000001">
    <property type="protein sequence ID" value="KAF4491097.1"/>
    <property type="molecule type" value="Genomic_DNA"/>
</dbReference>
<dbReference type="GO" id="GO:0004190">
    <property type="term" value="F:aspartic-type endopeptidase activity"/>
    <property type="evidence" value="ECO:0007669"/>
    <property type="project" value="InterPro"/>
</dbReference>
<dbReference type="PROSITE" id="PS50837">
    <property type="entry name" value="NACHT"/>
    <property type="match status" value="1"/>
</dbReference>
<dbReference type="PRINTS" id="PR01415">
    <property type="entry name" value="ANKYRIN"/>
</dbReference>
<dbReference type="SUPFAM" id="SSF48403">
    <property type="entry name" value="Ankyrin repeat"/>
    <property type="match status" value="1"/>
</dbReference>
<accession>L2FH71</accession>
<feature type="repeat" description="ANK" evidence="2">
    <location>
        <begin position="789"/>
        <end position="821"/>
    </location>
</feature>
<feature type="repeat" description="ANK" evidence="2">
    <location>
        <begin position="892"/>
        <end position="924"/>
    </location>
</feature>
<dbReference type="SUPFAM" id="SSF52540">
    <property type="entry name" value="P-loop containing nucleoside triphosphate hydrolases"/>
    <property type="match status" value="1"/>
</dbReference>
<dbReference type="RefSeq" id="XP_031886445.1">
    <property type="nucleotide sequence ID" value="XM_032034435.1"/>
</dbReference>
<dbReference type="PANTHER" id="PTHR10039">
    <property type="entry name" value="AMELOGENIN"/>
    <property type="match status" value="1"/>
</dbReference>
<dbReference type="STRING" id="1213859.L2FH71"/>
<dbReference type="Proteomes" id="UP000011096">
    <property type="component" value="Unassembled WGS sequence"/>
</dbReference>
<evidence type="ECO:0000256" key="2">
    <source>
        <dbReference type="PROSITE-ProRule" id="PRU00023"/>
    </source>
</evidence>
<dbReference type="InterPro" id="IPR031348">
    <property type="entry name" value="PigL_N"/>
</dbReference>
<evidence type="ECO:0000259" key="4">
    <source>
        <dbReference type="PROSITE" id="PS50175"/>
    </source>
</evidence>
<feature type="coiled-coil region" evidence="3">
    <location>
        <begin position="39"/>
        <end position="66"/>
    </location>
</feature>
<evidence type="ECO:0000313" key="7">
    <source>
        <dbReference type="EMBL" id="KAF4491097.1"/>
    </source>
</evidence>
<keyword evidence="3" id="KW-0175">Coiled coil</keyword>
<dbReference type="InterPro" id="IPR001969">
    <property type="entry name" value="Aspartic_peptidase_AS"/>
</dbReference>
<keyword evidence="2" id="KW-0040">ANK repeat</keyword>
<dbReference type="InterPro" id="IPR002110">
    <property type="entry name" value="Ankyrin_rpt"/>
</dbReference>
<keyword evidence="8" id="KW-1185">Reference proteome</keyword>
<dbReference type="Gene3D" id="1.25.40.20">
    <property type="entry name" value="Ankyrin repeat-containing domain"/>
    <property type="match status" value="1"/>
</dbReference>
<feature type="repeat" description="ANK" evidence="2">
    <location>
        <begin position="724"/>
        <end position="756"/>
    </location>
</feature>
<evidence type="ECO:0000313" key="6">
    <source>
        <dbReference type="EMBL" id="ELA25530.1"/>
    </source>
</evidence>
<feature type="repeat" description="ANK" evidence="2">
    <location>
        <begin position="854"/>
        <end position="886"/>
    </location>
</feature>
<evidence type="ECO:0000259" key="5">
    <source>
        <dbReference type="PROSITE" id="PS50837"/>
    </source>
</evidence>
<dbReference type="InterPro" id="IPR038305">
    <property type="entry name" value="HeLo_sf"/>
</dbReference>
<name>L2FH71_COLFN</name>
<dbReference type="PANTHER" id="PTHR10039:SF16">
    <property type="entry name" value="GPI INOSITOL-DEACYLASE"/>
    <property type="match status" value="1"/>
</dbReference>
<reference evidence="7 8" key="3">
    <citation type="submission" date="2020-04" db="EMBL/GenBank/DDBJ databases">
        <title>Genome sequencing and assembly of multiple isolates from the Colletotrichum gloeosporioides species complex.</title>
        <authorList>
            <person name="Gan P."/>
            <person name="Shirasu K."/>
        </authorList>
    </citation>
    <scope>NUCLEOTIDE SEQUENCE [LARGE SCALE GENOMIC DNA]</scope>
    <source>
        <strain evidence="7 8">Nara gc5</strain>
    </source>
</reference>
<dbReference type="Pfam" id="PF00023">
    <property type="entry name" value="Ank"/>
    <property type="match status" value="3"/>
</dbReference>
<dbReference type="Pfam" id="PF22939">
    <property type="entry name" value="WHD_GPIID"/>
    <property type="match status" value="1"/>
</dbReference>
<reference evidence="6" key="1">
    <citation type="submission" date="2012-08" db="EMBL/GenBank/DDBJ databases">
        <title>Genome analysis of Colletotrichum orbiculare and Colletotrichum fructicola.</title>
        <authorList>
            <person name="Gan P.H.P."/>
            <person name="Ikeda K."/>
            <person name="Irieda H."/>
            <person name="Narusaka M."/>
            <person name="O'Connell R.J."/>
            <person name="Narusaka Y."/>
            <person name="Takano Y."/>
            <person name="Kubo Y."/>
            <person name="Shirasu K."/>
        </authorList>
    </citation>
    <scope>NUCLEOTIDE SEQUENCE</scope>
    <source>
        <strain evidence="6">Nara gc5</strain>
    </source>
</reference>
<dbReference type="GO" id="GO:0006508">
    <property type="term" value="P:proteolysis"/>
    <property type="evidence" value="ECO:0007669"/>
    <property type="project" value="InterPro"/>
</dbReference>
<dbReference type="Pfam" id="PF12796">
    <property type="entry name" value="Ank_2"/>
    <property type="match status" value="2"/>
</dbReference>
<dbReference type="SMART" id="SM00248">
    <property type="entry name" value="ANK"/>
    <property type="match status" value="9"/>
</dbReference>
<dbReference type="Pfam" id="PF17111">
    <property type="entry name" value="PigL_N"/>
    <property type="match status" value="1"/>
</dbReference>
<dbReference type="PROSITE" id="PS50297">
    <property type="entry name" value="ANK_REP_REGION"/>
    <property type="match status" value="4"/>
</dbReference>
<dbReference type="InParanoid" id="L2FH71"/>
<reference evidence="7 8" key="2">
    <citation type="submission" date="2012-08" db="EMBL/GenBank/DDBJ databases">
        <authorList>
            <person name="Gan P.H.P."/>
            <person name="Ikeda K."/>
            <person name="Irieda H."/>
            <person name="Narusaka M."/>
            <person name="O'Connell R.J."/>
            <person name="Narusaka Y."/>
            <person name="Takano Y."/>
            <person name="Kubo Y."/>
            <person name="Shirasu K."/>
        </authorList>
    </citation>
    <scope>NUCLEOTIDE SEQUENCE [LARGE SCALE GENOMIC DNA]</scope>
    <source>
        <strain evidence="7 8">Nara gc5</strain>
    </source>
</reference>
<dbReference type="HOGENOM" id="CLU_000288_34_23_1"/>
<dbReference type="InterPro" id="IPR054471">
    <property type="entry name" value="GPIID_WHD"/>
</dbReference>
<dbReference type="GeneID" id="43618450"/>